<dbReference type="EMBL" id="CP089984">
    <property type="protein sequence ID" value="WXB18668.1"/>
    <property type="molecule type" value="Genomic_DNA"/>
</dbReference>
<dbReference type="Proteomes" id="UP001370348">
    <property type="component" value="Chromosome"/>
</dbReference>
<reference evidence="2 3" key="1">
    <citation type="submission" date="2021-12" db="EMBL/GenBank/DDBJ databases">
        <title>Discovery of the Pendulisporaceae a myxobacterial family with distinct sporulation behavior and unique specialized metabolism.</title>
        <authorList>
            <person name="Garcia R."/>
            <person name="Popoff A."/>
            <person name="Bader C.D."/>
            <person name="Loehr J."/>
            <person name="Walesch S."/>
            <person name="Walt C."/>
            <person name="Boldt J."/>
            <person name="Bunk B."/>
            <person name="Haeckl F.J.F.P.J."/>
            <person name="Gunesch A.P."/>
            <person name="Birkelbach J."/>
            <person name="Nuebel U."/>
            <person name="Pietschmann T."/>
            <person name="Bach T."/>
            <person name="Mueller R."/>
        </authorList>
    </citation>
    <scope>NUCLEOTIDE SEQUENCE [LARGE SCALE GENOMIC DNA]</scope>
    <source>
        <strain evidence="2 3">MSr11954</strain>
    </source>
</reference>
<protein>
    <submittedName>
        <fullName evidence="2">Uncharacterized protein</fullName>
    </submittedName>
</protein>
<gene>
    <name evidence="2" type="ORF">LZC94_15695</name>
</gene>
<keyword evidence="1" id="KW-0812">Transmembrane</keyword>
<sequence>MVIGLLVALSLSGALWFLIGIGQAIVFRDRGQEAADSVALSSATIHARGMNTIAAINIISLALVAFYLILSLIGDILLLLAIVAAIIPGGQAAALQLAKAATTPYKMAVKYEKTALKTALPMLGLASSTVAVTAPWLGTAAAGEAARRYSDQKDSFMGVAIGPSNFNGIFYKENEPNKPSDAKSRGGVLGFLDKGEHKVLGLPVSREKNQALCVRAIGYPIILLTNWLRSVIPIPMVGAWIAQVVETVAIAPAWIHCGGELKELVPKKVLPNVEFVAGKLDGAVKTLRKLGVTIDIPLGDRDLWREQGPKEMAFANGDTHFVVLGWALGGDFRDTSIRRVQLASQQYGGGVEDSVHAYDAQAEFFYDCGETWSKPSCNGPSSIGITATGYQHALYSIRWKARLKRSMNPLEVLARVGLEKGLEYFTGKGFREAHAKTANAPLLDAAVRYFADMVKAILKERSQTAGRIPTGNYH</sequence>
<accession>A0ABZ2M828</accession>
<organism evidence="2 3">
    <name type="scientific">Pendulispora albinea</name>
    <dbReference type="NCBI Taxonomy" id="2741071"/>
    <lineage>
        <taxon>Bacteria</taxon>
        <taxon>Pseudomonadati</taxon>
        <taxon>Myxococcota</taxon>
        <taxon>Myxococcia</taxon>
        <taxon>Myxococcales</taxon>
        <taxon>Sorangiineae</taxon>
        <taxon>Pendulisporaceae</taxon>
        <taxon>Pendulispora</taxon>
    </lineage>
</organism>
<keyword evidence="1" id="KW-0472">Membrane</keyword>
<evidence type="ECO:0000313" key="2">
    <source>
        <dbReference type="EMBL" id="WXB18668.1"/>
    </source>
</evidence>
<feature type="transmembrane region" description="Helical" evidence="1">
    <location>
        <begin position="48"/>
        <end position="70"/>
    </location>
</feature>
<keyword evidence="1" id="KW-1133">Transmembrane helix</keyword>
<dbReference type="RefSeq" id="WP_394828300.1">
    <property type="nucleotide sequence ID" value="NZ_CP089984.1"/>
</dbReference>
<evidence type="ECO:0000256" key="1">
    <source>
        <dbReference type="SAM" id="Phobius"/>
    </source>
</evidence>
<keyword evidence="3" id="KW-1185">Reference proteome</keyword>
<name>A0ABZ2M828_9BACT</name>
<evidence type="ECO:0000313" key="3">
    <source>
        <dbReference type="Proteomes" id="UP001370348"/>
    </source>
</evidence>
<feature type="transmembrane region" description="Helical" evidence="1">
    <location>
        <begin position="6"/>
        <end position="27"/>
    </location>
</feature>
<feature type="transmembrane region" description="Helical" evidence="1">
    <location>
        <begin position="76"/>
        <end position="98"/>
    </location>
</feature>
<proteinExistence type="predicted"/>